<dbReference type="InterPro" id="IPR000504">
    <property type="entry name" value="RRM_dom"/>
</dbReference>
<dbReference type="InterPro" id="IPR012677">
    <property type="entry name" value="Nucleotide-bd_a/b_plait_sf"/>
</dbReference>
<evidence type="ECO:0000259" key="2">
    <source>
        <dbReference type="PROSITE" id="PS50102"/>
    </source>
</evidence>
<dbReference type="AlphaFoldDB" id="A0A061AKB6"/>
<dbReference type="Gene3D" id="3.30.70.330">
    <property type="match status" value="1"/>
</dbReference>
<dbReference type="EMBL" id="LK052886">
    <property type="protein sequence ID" value="CDR37962.1"/>
    <property type="molecule type" value="Genomic_DNA"/>
</dbReference>
<accession>A0A061AKB6</accession>
<reference evidence="3" key="1">
    <citation type="journal article" date="2014" name="Genome Announc.">
        <title>Genome sequence of the yeast Cyberlindnera fabianii (Hansenula fabianii).</title>
        <authorList>
            <person name="Freel K.C."/>
            <person name="Sarilar V."/>
            <person name="Neuveglise C."/>
            <person name="Devillers H."/>
            <person name="Friedrich A."/>
            <person name="Schacherer J."/>
        </authorList>
    </citation>
    <scope>NUCLEOTIDE SEQUENCE</scope>
    <source>
        <strain evidence="3">YJS4271</strain>
    </source>
</reference>
<dbReference type="SMART" id="SM00360">
    <property type="entry name" value="RRM"/>
    <property type="match status" value="1"/>
</dbReference>
<dbReference type="Pfam" id="PF00076">
    <property type="entry name" value="RRM_1"/>
    <property type="match status" value="1"/>
</dbReference>
<dbReference type="PhylomeDB" id="A0A061AKB6"/>
<feature type="domain" description="RRM" evidence="2">
    <location>
        <begin position="7"/>
        <end position="84"/>
    </location>
</feature>
<evidence type="ECO:0000256" key="1">
    <source>
        <dbReference type="PROSITE-ProRule" id="PRU00176"/>
    </source>
</evidence>
<dbReference type="GO" id="GO:0003723">
    <property type="term" value="F:RNA binding"/>
    <property type="evidence" value="ECO:0007669"/>
    <property type="project" value="UniProtKB-UniRule"/>
</dbReference>
<protein>
    <submittedName>
        <fullName evidence="3">CYFA0S01e19592g1_1</fullName>
    </submittedName>
</protein>
<organism evidence="3">
    <name type="scientific">Cyberlindnera fabianii</name>
    <name type="common">Yeast</name>
    <name type="synonym">Hansenula fabianii</name>
    <dbReference type="NCBI Taxonomy" id="36022"/>
    <lineage>
        <taxon>Eukaryota</taxon>
        <taxon>Fungi</taxon>
        <taxon>Dikarya</taxon>
        <taxon>Ascomycota</taxon>
        <taxon>Saccharomycotina</taxon>
        <taxon>Saccharomycetes</taxon>
        <taxon>Phaffomycetales</taxon>
        <taxon>Phaffomycetaceae</taxon>
        <taxon>Cyberlindnera</taxon>
    </lineage>
</organism>
<proteinExistence type="predicted"/>
<dbReference type="OrthoDB" id="277802at2759"/>
<dbReference type="InterPro" id="IPR035979">
    <property type="entry name" value="RBD_domain_sf"/>
</dbReference>
<gene>
    <name evidence="3" type="ORF">CYFA0S_01e19592g</name>
</gene>
<name>A0A061AKB6_CYBFA</name>
<keyword evidence="1" id="KW-0694">RNA-binding</keyword>
<evidence type="ECO:0000313" key="3">
    <source>
        <dbReference type="EMBL" id="CDR37962.1"/>
    </source>
</evidence>
<dbReference type="PROSITE" id="PS50102">
    <property type="entry name" value="RRM"/>
    <property type="match status" value="1"/>
</dbReference>
<dbReference type="SUPFAM" id="SSF54928">
    <property type="entry name" value="RNA-binding domain, RBD"/>
    <property type="match status" value="1"/>
</dbReference>
<sequence length="92" mass="10367">MTETALNTLYVHNLNDQIPVTKLRENLYVLFSTYGEILEVNMSPALRGQAFIVFTDATEAKKALRATQNQIIFGKELKVEYAKTESKKVAVS</sequence>